<dbReference type="Proteomes" id="UP000292957">
    <property type="component" value="Unassembled WGS sequence"/>
</dbReference>
<protein>
    <submittedName>
        <fullName evidence="1">Uncharacterized protein</fullName>
    </submittedName>
</protein>
<gene>
    <name evidence="1" type="ORF">BD311DRAFT_764636</name>
</gene>
<proteinExistence type="predicted"/>
<feature type="non-terminal residue" evidence="1">
    <location>
        <position position="56"/>
    </location>
</feature>
<accession>A0A4Q9MGV0</accession>
<name>A0A4Q9MGV0_9APHY</name>
<reference evidence="1" key="1">
    <citation type="submission" date="2019-01" db="EMBL/GenBank/DDBJ databases">
        <title>Draft genome sequences of three monokaryotic isolates of the white-rot basidiomycete fungus Dichomitus squalens.</title>
        <authorList>
            <consortium name="DOE Joint Genome Institute"/>
            <person name="Lopez S.C."/>
            <person name="Andreopoulos B."/>
            <person name="Pangilinan J."/>
            <person name="Lipzen A."/>
            <person name="Riley R."/>
            <person name="Ahrendt S."/>
            <person name="Ng V."/>
            <person name="Barry K."/>
            <person name="Daum C."/>
            <person name="Grigoriev I.V."/>
            <person name="Hilden K.S."/>
            <person name="Makela M.R."/>
            <person name="de Vries R.P."/>
        </authorList>
    </citation>
    <scope>NUCLEOTIDE SEQUENCE [LARGE SCALE GENOMIC DNA]</scope>
    <source>
        <strain evidence="1">OM18370.1</strain>
    </source>
</reference>
<dbReference type="AlphaFoldDB" id="A0A4Q9MGV0"/>
<evidence type="ECO:0000313" key="1">
    <source>
        <dbReference type="EMBL" id="TBU25352.1"/>
    </source>
</evidence>
<organism evidence="1">
    <name type="scientific">Dichomitus squalens</name>
    <dbReference type="NCBI Taxonomy" id="114155"/>
    <lineage>
        <taxon>Eukaryota</taxon>
        <taxon>Fungi</taxon>
        <taxon>Dikarya</taxon>
        <taxon>Basidiomycota</taxon>
        <taxon>Agaricomycotina</taxon>
        <taxon>Agaricomycetes</taxon>
        <taxon>Polyporales</taxon>
        <taxon>Polyporaceae</taxon>
        <taxon>Dichomitus</taxon>
    </lineage>
</organism>
<sequence length="56" mass="6318">MVRYRPAIVSIHILTSYFLHPLCMPISPLSVVLSYGHMLIRAIVVPHSSIIIDQDC</sequence>
<dbReference type="EMBL" id="ML143462">
    <property type="protein sequence ID" value="TBU25352.1"/>
    <property type="molecule type" value="Genomic_DNA"/>
</dbReference>